<dbReference type="Gene3D" id="1.10.10.10">
    <property type="entry name" value="Winged helix-like DNA-binding domain superfamily/Winged helix DNA-binding domain"/>
    <property type="match status" value="1"/>
</dbReference>
<feature type="domain" description="HTH arsR-type" evidence="1">
    <location>
        <begin position="16"/>
        <end position="93"/>
    </location>
</feature>
<dbReference type="Pfam" id="PF12840">
    <property type="entry name" value="HTH_20"/>
    <property type="match status" value="1"/>
</dbReference>
<sequence length="109" mass="12033">MRLLPEPALESLTLASVLYALGNPVRLELVRRAFADPGLTCTVEGLGVPKSTLSSHWRILREAGVVRMAVDGRCRRIWLRSDDLSDRFPGLLDAILRQGSVESLHSTLP</sequence>
<accession>A0A3G2JPF0</accession>
<dbReference type="InterPro" id="IPR001845">
    <property type="entry name" value="HTH_ArsR_DNA-bd_dom"/>
</dbReference>
<protein>
    <submittedName>
        <fullName evidence="2">ArsR family transcriptional regulator</fullName>
    </submittedName>
</protein>
<keyword evidence="3" id="KW-1185">Reference proteome</keyword>
<gene>
    <name evidence="2" type="ORF">D9753_06605</name>
</gene>
<organism evidence="2 3">
    <name type="scientific">Streptomyces dangxiongensis</name>
    <dbReference type="NCBI Taxonomy" id="1442032"/>
    <lineage>
        <taxon>Bacteria</taxon>
        <taxon>Bacillati</taxon>
        <taxon>Actinomycetota</taxon>
        <taxon>Actinomycetes</taxon>
        <taxon>Kitasatosporales</taxon>
        <taxon>Streptomycetaceae</taxon>
        <taxon>Streptomyces</taxon>
    </lineage>
</organism>
<dbReference type="CDD" id="cd00090">
    <property type="entry name" value="HTH_ARSR"/>
    <property type="match status" value="1"/>
</dbReference>
<dbReference type="SUPFAM" id="SSF46785">
    <property type="entry name" value="Winged helix' DNA-binding domain"/>
    <property type="match status" value="1"/>
</dbReference>
<dbReference type="InterPro" id="IPR036390">
    <property type="entry name" value="WH_DNA-bd_sf"/>
</dbReference>
<evidence type="ECO:0000259" key="1">
    <source>
        <dbReference type="SMART" id="SM00418"/>
    </source>
</evidence>
<dbReference type="InterPro" id="IPR011991">
    <property type="entry name" value="ArsR-like_HTH"/>
</dbReference>
<dbReference type="InterPro" id="IPR036388">
    <property type="entry name" value="WH-like_DNA-bd_sf"/>
</dbReference>
<dbReference type="GO" id="GO:0003700">
    <property type="term" value="F:DNA-binding transcription factor activity"/>
    <property type="evidence" value="ECO:0007669"/>
    <property type="project" value="InterPro"/>
</dbReference>
<reference evidence="2 3" key="1">
    <citation type="submission" date="2018-10" db="EMBL/GenBank/DDBJ databases">
        <title>The genome of Streptomyces dangxiongensis Z022.</title>
        <authorList>
            <person name="Zhang B."/>
        </authorList>
    </citation>
    <scope>NUCLEOTIDE SEQUENCE [LARGE SCALE GENOMIC DNA]</scope>
    <source>
        <strain evidence="2 3">Z022</strain>
    </source>
</reference>
<evidence type="ECO:0000313" key="3">
    <source>
        <dbReference type="Proteomes" id="UP000268329"/>
    </source>
</evidence>
<dbReference type="Proteomes" id="UP000268329">
    <property type="component" value="Chromosome"/>
</dbReference>
<dbReference type="OrthoDB" id="4471357at2"/>
<evidence type="ECO:0000313" key="2">
    <source>
        <dbReference type="EMBL" id="AYN43521.1"/>
    </source>
</evidence>
<dbReference type="KEGG" id="sdd:D9753_06605"/>
<dbReference type="SMART" id="SM00418">
    <property type="entry name" value="HTH_ARSR"/>
    <property type="match status" value="1"/>
</dbReference>
<dbReference type="RefSeq" id="WP_121790937.1">
    <property type="nucleotide sequence ID" value="NZ_CP033073.1"/>
</dbReference>
<dbReference type="EMBL" id="CP033073">
    <property type="protein sequence ID" value="AYN43521.1"/>
    <property type="molecule type" value="Genomic_DNA"/>
</dbReference>
<dbReference type="AlphaFoldDB" id="A0A3G2JPF0"/>
<proteinExistence type="predicted"/>
<name>A0A3G2JPF0_9ACTN</name>